<feature type="non-terminal residue" evidence="2">
    <location>
        <position position="113"/>
    </location>
</feature>
<keyword evidence="1" id="KW-1133">Transmembrane helix</keyword>
<accession>A0A382LA47</accession>
<evidence type="ECO:0000256" key="1">
    <source>
        <dbReference type="SAM" id="Phobius"/>
    </source>
</evidence>
<feature type="transmembrane region" description="Helical" evidence="1">
    <location>
        <begin position="82"/>
        <end position="107"/>
    </location>
</feature>
<keyword evidence="1" id="KW-0812">Transmembrane</keyword>
<dbReference type="EMBL" id="UINC01085849">
    <property type="protein sequence ID" value="SVC33764.1"/>
    <property type="molecule type" value="Genomic_DNA"/>
</dbReference>
<gene>
    <name evidence="2" type="ORF">METZ01_LOCUS286618</name>
</gene>
<proteinExistence type="predicted"/>
<evidence type="ECO:0008006" key="3">
    <source>
        <dbReference type="Google" id="ProtNLM"/>
    </source>
</evidence>
<sequence>MISTDILLTADQFILVTLLVKIGVMASLATILVRYTFFRRILLIEDRGRREDWQFASLFGSLIAIGVVSRLLVGYAGADISLAGTLLIGLLTGPLIGLVIGTLLGAIPALSGE</sequence>
<organism evidence="2">
    <name type="scientific">marine metagenome</name>
    <dbReference type="NCBI Taxonomy" id="408172"/>
    <lineage>
        <taxon>unclassified sequences</taxon>
        <taxon>metagenomes</taxon>
        <taxon>ecological metagenomes</taxon>
    </lineage>
</organism>
<name>A0A382LA47_9ZZZZ</name>
<dbReference type="AlphaFoldDB" id="A0A382LA47"/>
<evidence type="ECO:0000313" key="2">
    <source>
        <dbReference type="EMBL" id="SVC33764.1"/>
    </source>
</evidence>
<feature type="transmembrane region" description="Helical" evidence="1">
    <location>
        <begin position="55"/>
        <end position="76"/>
    </location>
</feature>
<feature type="transmembrane region" description="Helical" evidence="1">
    <location>
        <begin position="12"/>
        <end position="35"/>
    </location>
</feature>
<keyword evidence="1" id="KW-0472">Membrane</keyword>
<protein>
    <recommendedName>
        <fullName evidence="3">Signal transduction histidine kinase 5TM receptor LytS transmembrane region domain-containing protein</fullName>
    </recommendedName>
</protein>
<reference evidence="2" key="1">
    <citation type="submission" date="2018-05" db="EMBL/GenBank/DDBJ databases">
        <authorList>
            <person name="Lanie J.A."/>
            <person name="Ng W.-L."/>
            <person name="Kazmierczak K.M."/>
            <person name="Andrzejewski T.M."/>
            <person name="Davidsen T.M."/>
            <person name="Wayne K.J."/>
            <person name="Tettelin H."/>
            <person name="Glass J.I."/>
            <person name="Rusch D."/>
            <person name="Podicherti R."/>
            <person name="Tsui H.-C.T."/>
            <person name="Winkler M.E."/>
        </authorList>
    </citation>
    <scope>NUCLEOTIDE SEQUENCE</scope>
</reference>